<evidence type="ECO:0000256" key="4">
    <source>
        <dbReference type="ARBA" id="ARBA00022771"/>
    </source>
</evidence>
<keyword evidence="6" id="KW-0805">Transcription regulation</keyword>
<keyword evidence="2" id="KW-0678">Repressor</keyword>
<dbReference type="GO" id="GO:0008270">
    <property type="term" value="F:zinc ion binding"/>
    <property type="evidence" value="ECO:0007669"/>
    <property type="project" value="UniProtKB-KW"/>
</dbReference>
<dbReference type="InterPro" id="IPR001841">
    <property type="entry name" value="Znf_RING"/>
</dbReference>
<dbReference type="InterPro" id="IPR017907">
    <property type="entry name" value="Znf_RING_CS"/>
</dbReference>
<feature type="domain" description="RING-type" evidence="11">
    <location>
        <begin position="18"/>
        <end position="57"/>
    </location>
</feature>
<evidence type="ECO:0000256" key="10">
    <source>
        <dbReference type="SAM" id="MobiDB-lite"/>
    </source>
</evidence>
<gene>
    <name evidence="12" type="ORF">B7P43_G10928</name>
</gene>
<dbReference type="InterPro" id="IPR013083">
    <property type="entry name" value="Znf_RING/FYVE/PHD"/>
</dbReference>
<evidence type="ECO:0000256" key="9">
    <source>
        <dbReference type="PROSITE-ProRule" id="PRU00175"/>
    </source>
</evidence>
<evidence type="ECO:0000256" key="2">
    <source>
        <dbReference type="ARBA" id="ARBA00022491"/>
    </source>
</evidence>
<feature type="compositionally biased region" description="Polar residues" evidence="10">
    <location>
        <begin position="922"/>
        <end position="934"/>
    </location>
</feature>
<evidence type="ECO:0000256" key="1">
    <source>
        <dbReference type="ARBA" id="ARBA00004123"/>
    </source>
</evidence>
<feature type="compositionally biased region" description="Low complexity" evidence="10">
    <location>
        <begin position="875"/>
        <end position="900"/>
    </location>
</feature>
<keyword evidence="13" id="KW-1185">Reference proteome</keyword>
<feature type="compositionally biased region" description="Polar residues" evidence="10">
    <location>
        <begin position="579"/>
        <end position="589"/>
    </location>
</feature>
<feature type="compositionally biased region" description="Polar residues" evidence="10">
    <location>
        <begin position="839"/>
        <end position="851"/>
    </location>
</feature>
<dbReference type="PANTHER" id="PTHR10825:SF72">
    <property type="entry name" value="UBIQUITIN-LIKE DOMAIN-CONTAINING PROTEIN"/>
    <property type="match status" value="1"/>
</dbReference>
<dbReference type="CDD" id="cd16736">
    <property type="entry name" value="RING-HC_PCGF4"/>
    <property type="match status" value="1"/>
</dbReference>
<dbReference type="PROSITE" id="PS50089">
    <property type="entry name" value="ZF_RING_2"/>
    <property type="match status" value="1"/>
</dbReference>
<keyword evidence="8" id="KW-0539">Nucleus</keyword>
<dbReference type="SUPFAM" id="SSF57850">
    <property type="entry name" value="RING/U-box"/>
    <property type="match status" value="1"/>
</dbReference>
<feature type="region of interest" description="Disordered" evidence="10">
    <location>
        <begin position="1068"/>
        <end position="1161"/>
    </location>
</feature>
<comment type="caution">
    <text evidence="12">The sequence shown here is derived from an EMBL/GenBank/DDBJ whole genome shotgun (WGS) entry which is preliminary data.</text>
</comment>
<dbReference type="InterPro" id="IPR032443">
    <property type="entry name" value="RAWUL"/>
</dbReference>
<keyword evidence="4 9" id="KW-0863">Zinc-finger</keyword>
<dbReference type="Proteomes" id="UP000235965">
    <property type="component" value="Unassembled WGS sequence"/>
</dbReference>
<dbReference type="CDD" id="cd17082">
    <property type="entry name" value="RAWUL_PCGF2_like"/>
    <property type="match status" value="1"/>
</dbReference>
<dbReference type="Pfam" id="PF16207">
    <property type="entry name" value="RAWUL"/>
    <property type="match status" value="1"/>
</dbReference>
<evidence type="ECO:0000256" key="8">
    <source>
        <dbReference type="ARBA" id="ARBA00023242"/>
    </source>
</evidence>
<name>A0A2J7Q9T5_9NEOP</name>
<feature type="compositionally biased region" description="Basic and acidic residues" evidence="10">
    <location>
        <begin position="1318"/>
        <end position="1346"/>
    </location>
</feature>
<feature type="compositionally biased region" description="Polar residues" evidence="10">
    <location>
        <begin position="1080"/>
        <end position="1090"/>
    </location>
</feature>
<dbReference type="FunFam" id="3.30.40.10:FF:000082">
    <property type="entry name" value="Polycomb group ring finger 2"/>
    <property type="match status" value="1"/>
</dbReference>
<accession>A0A2J7Q9T5</accession>
<keyword evidence="3" id="KW-0479">Metal-binding</keyword>
<feature type="compositionally biased region" description="Low complexity" evidence="10">
    <location>
        <begin position="1108"/>
        <end position="1123"/>
    </location>
</feature>
<dbReference type="GO" id="GO:0035102">
    <property type="term" value="C:PRC1 complex"/>
    <property type="evidence" value="ECO:0007669"/>
    <property type="project" value="TreeGrafter"/>
</dbReference>
<dbReference type="GO" id="GO:0000122">
    <property type="term" value="P:negative regulation of transcription by RNA polymerase II"/>
    <property type="evidence" value="ECO:0007669"/>
    <property type="project" value="TreeGrafter"/>
</dbReference>
<organism evidence="12 13">
    <name type="scientific">Cryptotermes secundus</name>
    <dbReference type="NCBI Taxonomy" id="105785"/>
    <lineage>
        <taxon>Eukaryota</taxon>
        <taxon>Metazoa</taxon>
        <taxon>Ecdysozoa</taxon>
        <taxon>Arthropoda</taxon>
        <taxon>Hexapoda</taxon>
        <taxon>Insecta</taxon>
        <taxon>Pterygota</taxon>
        <taxon>Neoptera</taxon>
        <taxon>Polyneoptera</taxon>
        <taxon>Dictyoptera</taxon>
        <taxon>Blattodea</taxon>
        <taxon>Blattoidea</taxon>
        <taxon>Termitoidae</taxon>
        <taxon>Kalotermitidae</taxon>
        <taxon>Cryptotermitinae</taxon>
        <taxon>Cryptotermes</taxon>
    </lineage>
</organism>
<dbReference type="InParanoid" id="A0A2J7Q9T5"/>
<evidence type="ECO:0000256" key="6">
    <source>
        <dbReference type="ARBA" id="ARBA00023015"/>
    </source>
</evidence>
<dbReference type="GO" id="GO:1990841">
    <property type="term" value="F:promoter-specific chromatin binding"/>
    <property type="evidence" value="ECO:0007669"/>
    <property type="project" value="TreeGrafter"/>
</dbReference>
<dbReference type="SMART" id="SM00184">
    <property type="entry name" value="RING"/>
    <property type="match status" value="1"/>
</dbReference>
<reference evidence="12 13" key="1">
    <citation type="submission" date="2017-12" db="EMBL/GenBank/DDBJ databases">
        <title>Hemimetabolous genomes reveal molecular basis of termite eusociality.</title>
        <authorList>
            <person name="Harrison M.C."/>
            <person name="Jongepier E."/>
            <person name="Robertson H.M."/>
            <person name="Arning N."/>
            <person name="Bitard-Feildel T."/>
            <person name="Chao H."/>
            <person name="Childers C.P."/>
            <person name="Dinh H."/>
            <person name="Doddapaneni H."/>
            <person name="Dugan S."/>
            <person name="Gowin J."/>
            <person name="Greiner C."/>
            <person name="Han Y."/>
            <person name="Hu H."/>
            <person name="Hughes D.S.T."/>
            <person name="Huylmans A.-K."/>
            <person name="Kemena C."/>
            <person name="Kremer L.P.M."/>
            <person name="Lee S.L."/>
            <person name="Lopez-Ezquerra A."/>
            <person name="Mallet L."/>
            <person name="Monroy-Kuhn J.M."/>
            <person name="Moser A."/>
            <person name="Murali S.C."/>
            <person name="Muzny D.M."/>
            <person name="Otani S."/>
            <person name="Piulachs M.-D."/>
            <person name="Poelchau M."/>
            <person name="Qu J."/>
            <person name="Schaub F."/>
            <person name="Wada-Katsumata A."/>
            <person name="Worley K.C."/>
            <person name="Xie Q."/>
            <person name="Ylla G."/>
            <person name="Poulsen M."/>
            <person name="Gibbs R.A."/>
            <person name="Schal C."/>
            <person name="Richards S."/>
            <person name="Belles X."/>
            <person name="Korb J."/>
            <person name="Bornberg-Bauer E."/>
        </authorList>
    </citation>
    <scope>NUCLEOTIDE SEQUENCE [LARGE SCALE GENOMIC DNA]</scope>
    <source>
        <tissue evidence="12">Whole body</tissue>
    </source>
</reference>
<feature type="region of interest" description="Disordered" evidence="10">
    <location>
        <begin position="1218"/>
        <end position="1346"/>
    </location>
</feature>
<evidence type="ECO:0000256" key="5">
    <source>
        <dbReference type="ARBA" id="ARBA00022833"/>
    </source>
</evidence>
<dbReference type="OrthoDB" id="1305878at2759"/>
<feature type="region of interest" description="Disordered" evidence="10">
    <location>
        <begin position="579"/>
        <end position="612"/>
    </location>
</feature>
<dbReference type="STRING" id="105785.A0A2J7Q9T5"/>
<feature type="compositionally biased region" description="Pro residues" evidence="10">
    <location>
        <begin position="963"/>
        <end position="982"/>
    </location>
</feature>
<keyword evidence="5" id="KW-0862">Zinc</keyword>
<dbReference type="PROSITE" id="PS00518">
    <property type="entry name" value="ZF_RING_1"/>
    <property type="match status" value="1"/>
</dbReference>
<dbReference type="Gene3D" id="3.30.40.10">
    <property type="entry name" value="Zinc/RING finger domain, C3HC4 (zinc finger)"/>
    <property type="match status" value="1"/>
</dbReference>
<dbReference type="PANTHER" id="PTHR10825">
    <property type="entry name" value="RING FINGER DOMAIN-CONTAINING, POLYCOMB GROUP COMPONENT"/>
    <property type="match status" value="1"/>
</dbReference>
<feature type="region of interest" description="Disordered" evidence="10">
    <location>
        <begin position="922"/>
        <end position="1012"/>
    </location>
</feature>
<feature type="region of interest" description="Disordered" evidence="10">
    <location>
        <begin position="875"/>
        <end position="908"/>
    </location>
</feature>
<evidence type="ECO:0000313" key="12">
    <source>
        <dbReference type="EMBL" id="PNF25329.1"/>
    </source>
</evidence>
<proteinExistence type="predicted"/>
<feature type="compositionally biased region" description="Polar residues" evidence="10">
    <location>
        <begin position="1124"/>
        <end position="1144"/>
    </location>
</feature>
<feature type="compositionally biased region" description="Low complexity" evidence="10">
    <location>
        <begin position="1279"/>
        <end position="1290"/>
    </location>
</feature>
<dbReference type="EMBL" id="NEVH01016344">
    <property type="protein sequence ID" value="PNF25329.1"/>
    <property type="molecule type" value="Genomic_DNA"/>
</dbReference>
<comment type="subcellular location">
    <subcellularLocation>
        <location evidence="1">Nucleus</location>
    </subcellularLocation>
</comment>
<feature type="region of interest" description="Disordered" evidence="10">
    <location>
        <begin position="836"/>
        <end position="858"/>
    </location>
</feature>
<protein>
    <submittedName>
        <fullName evidence="12">Polycomb complex protein BMI-1</fullName>
    </submittedName>
</protein>
<evidence type="ECO:0000256" key="3">
    <source>
        <dbReference type="ARBA" id="ARBA00022723"/>
    </source>
</evidence>
<evidence type="ECO:0000313" key="13">
    <source>
        <dbReference type="Proteomes" id="UP000235965"/>
    </source>
</evidence>
<evidence type="ECO:0000256" key="7">
    <source>
        <dbReference type="ARBA" id="ARBA00023163"/>
    </source>
</evidence>
<feature type="compositionally biased region" description="Low complexity" evidence="10">
    <location>
        <begin position="1254"/>
        <end position="1268"/>
    </location>
</feature>
<dbReference type="Pfam" id="PF13923">
    <property type="entry name" value="zf-C3HC4_2"/>
    <property type="match status" value="1"/>
</dbReference>
<keyword evidence="7" id="KW-0804">Transcription</keyword>
<evidence type="ECO:0000259" key="11">
    <source>
        <dbReference type="PROSITE" id="PS50089"/>
    </source>
</evidence>
<sequence length="1346" mass="143165">MHRPRRLKITDLNPHLICVLCGGYYIDATTIIECLHSFCKACIVRYLETNKYCPICDVQVHKTRPLQNIRADQTLQDIVYKLVPGLFQNEMRCRREFYAKHPEAQPTSCVDQGEISDQSHIYTPDEAISLSLEYFRPTVPDKEEFHTKRYLRCPAAVTIAHLQKLIRAKYGLSPEHRVDIMHMDDTLSEEFTLMDVAYIYRWRRKGPLRLSYRIFEYCELSSKRMKLDCSTSASAVTATSAKEEDEVTVKMEPMDVDIMKTLGESKHEMLQNTKEVKNSVSKEENNNNGTGSWKEVQIQISENGVMSVTDITVPPVIENNNNTMTNCIPMSDEGSKISLILCGNETKIDVPEGVQKQSKHAMSKEFEHCKSNVTEEISRIPVTVSSAVTTLSTTSIHISSAAAGTTVTAPSLSKTLVECKKHESVKTSTESVARSSAVETAITKNSTDADYPTKQSDVLLPIPITSAPSSSPLASPPVSSSGVISGVASLQQRNELTAFNKKPANSSNKNIKPNCPLPETQVSGVPSHLKHPQITQSQPLALKVGQISSSSSGKEVSKANDDVAIFTKRDTPKMAVVAPTQSMSTNSAGSRKPMNSNSSSSSVGYKTLKTPPKSWNQSITRLSFLSSTKNNTYMTNTSGVSCDGRKSGDLAGKGVDSSGAVSSGSKAVGCGNNTVPAKPNRFFKMRNIPRYLGNPSSGVKPMYQVASLNKQELVTQTSLQTSAAKPMYHVASSTNQHSTLPPHSSAGNLKTLYHISGSVGSNKLDSASPTHTCSKPVTTGCHVGNQQGNKVDSNVPLPVVSLSSGVKQVSQPGTNPQQINKLDCSICTQSVTQTTTDTKPVSSSISGSEQQHCNKIEDSGTSVHITLASSSVKSMPSMCSAHSGGPYVSSASSSGKSRGGNNNKQESGASLISGIKSTHQIGSLMPNKQDSVTPPVSKHGGVTLMKIDPKTLSPIVGATSSPGTPPLPLSPSPQSSNPPPSSMTPQNLKTHTPQFPLPAHSNSNRSIASPNNPLGSPFLPSLLYSSFPFPNMGVGVGGNRMGTGPPPLVRAGSGIGLGAYHPLPPSINMLFNPHHRSHTHNSTTPGSQSGVPLPAVQRVPASNPQHKSNSSTNNSFSSNCSISTPGSSKPPTNNAAGQVSSQNATHQRTPPPTSHSPSASQQLKLFTSQSLSSQNSTTTQVQSLQAVTVTGTSREKAAEGNLQQKTVADGSAVPVARTVNGEQSSGEVLGKKSDNGTVNESNAEGGDKNNGEQGSSSSSNSSSKASSCSGGGSVAEQVNSSISNSCSKSKTFTEGSESEKGCTGKRDVPGVTQNQTKLKQDTRETGSDKGNDIEEAVEMKKQLEKT</sequence>
<dbReference type="Gene3D" id="3.10.20.90">
    <property type="entry name" value="Phosphatidylinositol 3-kinase Catalytic Subunit, Chain A, domain 1"/>
    <property type="match status" value="1"/>
</dbReference>
<feature type="compositionally biased region" description="Basic and acidic residues" evidence="10">
    <location>
        <begin position="1297"/>
        <end position="1308"/>
    </location>
</feature>